<dbReference type="InterPro" id="IPR027268">
    <property type="entry name" value="Peptidase_M4/M1_CTD_sf"/>
</dbReference>
<dbReference type="SUPFAM" id="SSF55486">
    <property type="entry name" value="Metalloproteases ('zincins'), catalytic domain"/>
    <property type="match status" value="1"/>
</dbReference>
<comment type="caution">
    <text evidence="1">The sequence shown here is derived from an EMBL/GenBank/DDBJ whole genome shotgun (WGS) entry which is preliminary data.</text>
</comment>
<dbReference type="AlphaFoldDB" id="A0A559LTT7"/>
<keyword evidence="1" id="KW-0378">Hydrolase</keyword>
<evidence type="ECO:0000313" key="1">
    <source>
        <dbReference type="EMBL" id="TVY78768.1"/>
    </source>
</evidence>
<name>A0A559LTT7_FUSOC</name>
<dbReference type="Proteomes" id="UP000320707">
    <property type="component" value="Unassembled WGS sequence"/>
</dbReference>
<gene>
    <name evidence="1" type="primary">APE2-1</name>
    <name evidence="1" type="ORF">Focb16_v008343</name>
</gene>
<reference evidence="1 2" key="1">
    <citation type="journal article" date="2019" name="Microbiol. Resour. Announc.">
        <title>High-quality draft genome sequence of Fusarium oxysporum f. sp. cubense strain 160527, a causal agent of Panama disease.</title>
        <authorList>
            <person name="Asai S."/>
            <person name="Ayukawa Y."/>
            <person name="Gan P."/>
            <person name="Masuda S."/>
            <person name="Komatsu K."/>
            <person name="Shirasu K."/>
            <person name="Arie T."/>
        </authorList>
    </citation>
    <scope>NUCLEOTIDE SEQUENCE [LARGE SCALE GENOMIC DNA]</scope>
    <source>
        <strain evidence="1 2">160527</strain>
    </source>
</reference>
<protein>
    <submittedName>
        <fullName evidence="1">Aminopeptidase 2</fullName>
    </submittedName>
</protein>
<proteinExistence type="predicted"/>
<evidence type="ECO:0000313" key="2">
    <source>
        <dbReference type="Proteomes" id="UP000320707"/>
    </source>
</evidence>
<dbReference type="EMBL" id="SRMI01000001">
    <property type="protein sequence ID" value="TVY78768.1"/>
    <property type="molecule type" value="Genomic_DNA"/>
</dbReference>
<dbReference type="GO" id="GO:0004177">
    <property type="term" value="F:aminopeptidase activity"/>
    <property type="evidence" value="ECO:0007669"/>
    <property type="project" value="UniProtKB-KW"/>
</dbReference>
<keyword evidence="1" id="KW-0645">Protease</keyword>
<organism evidence="1 2">
    <name type="scientific">Fusarium oxysporum f. sp. cubense</name>
    <dbReference type="NCBI Taxonomy" id="61366"/>
    <lineage>
        <taxon>Eukaryota</taxon>
        <taxon>Fungi</taxon>
        <taxon>Dikarya</taxon>
        <taxon>Ascomycota</taxon>
        <taxon>Pezizomycotina</taxon>
        <taxon>Sordariomycetes</taxon>
        <taxon>Hypocreomycetidae</taxon>
        <taxon>Hypocreales</taxon>
        <taxon>Nectriaceae</taxon>
        <taxon>Fusarium</taxon>
        <taxon>Fusarium oxysporum species complex</taxon>
    </lineage>
</organism>
<keyword evidence="1" id="KW-0031">Aminopeptidase</keyword>
<sequence>MVLDNLGDTKFFEGVKLYLQGHQFQCTESDDFCTAWEEVTGESIAASMRVSTKEHGFLVLRVAESRDASSKIYNSAHDVETVDMNTRELVLPPSGSLFKVDADHGSFFRTSYSHKLLTRLLEEASKGSLSLRDCIGLSCDLNALIAAGVNKIS</sequence>
<dbReference type="Gene3D" id="1.10.390.10">
    <property type="entry name" value="Neutral Protease Domain 2"/>
    <property type="match status" value="1"/>
</dbReference>
<accession>A0A559LTT7</accession>